<feature type="transmembrane region" description="Helical" evidence="1">
    <location>
        <begin position="365"/>
        <end position="383"/>
    </location>
</feature>
<dbReference type="KEGG" id="sct:SCAT_4925"/>
<dbReference type="STRING" id="1003195.SCATT_49210"/>
<keyword evidence="1" id="KW-0812">Transmembrane</keyword>
<feature type="transmembrane region" description="Helical" evidence="1">
    <location>
        <begin position="285"/>
        <end position="304"/>
    </location>
</feature>
<dbReference type="Proteomes" id="UP000007842">
    <property type="component" value="Chromosome"/>
</dbReference>
<dbReference type="PATRIC" id="fig|1003195.11.peg.6355"/>
<dbReference type="KEGG" id="scy:SCATT_49210"/>
<proteinExistence type="predicted"/>
<reference evidence="3" key="1">
    <citation type="submission" date="2011-12" db="EMBL/GenBank/DDBJ databases">
        <title>Complete genome sequence of Streptomyces cattleya strain DSM 46488.</title>
        <authorList>
            <person name="Ou H.-Y."/>
            <person name="Li P."/>
            <person name="Zhao C."/>
            <person name="O'Hagan D."/>
            <person name="Deng Z."/>
        </authorList>
    </citation>
    <scope>NUCLEOTIDE SEQUENCE [LARGE SCALE GENOMIC DNA]</scope>
    <source>
        <strain evidence="3">ATCC 35852 / DSM 46488 / JCM 4925 / NBRC 14057 / NRRL 8057</strain>
    </source>
</reference>
<feature type="transmembrane region" description="Helical" evidence="1">
    <location>
        <begin position="337"/>
        <end position="358"/>
    </location>
</feature>
<keyword evidence="1" id="KW-1133">Transmembrane helix</keyword>
<feature type="transmembrane region" description="Helical" evidence="1">
    <location>
        <begin position="116"/>
        <end position="135"/>
    </location>
</feature>
<accession>F8JZJ1</accession>
<evidence type="ECO:0000313" key="2">
    <source>
        <dbReference type="EMBL" id="AEW97292.1"/>
    </source>
</evidence>
<dbReference type="RefSeq" id="WP_014145629.1">
    <property type="nucleotide sequence ID" value="NC_016111.1"/>
</dbReference>
<evidence type="ECO:0000256" key="1">
    <source>
        <dbReference type="SAM" id="Phobius"/>
    </source>
</evidence>
<feature type="transmembrane region" description="Helical" evidence="1">
    <location>
        <begin position="25"/>
        <end position="43"/>
    </location>
</feature>
<feature type="transmembrane region" description="Helical" evidence="1">
    <location>
        <begin position="311"/>
        <end position="331"/>
    </location>
</feature>
<dbReference type="OrthoDB" id="3458595at2"/>
<name>F8JZJ1_STREN</name>
<feature type="transmembrane region" description="Helical" evidence="1">
    <location>
        <begin position="91"/>
        <end position="109"/>
    </location>
</feature>
<dbReference type="eggNOG" id="ENOG5033PE4">
    <property type="taxonomic scope" value="Bacteria"/>
</dbReference>
<sequence>MTVAGSLAYRAASVGAPGVRRPNRWPLIAAALCYTLAQLLLAAPGHPLAWDESIYFSQVDPRAPAAWFSAPRSRGVTLLGAPVALFTSDPAVLRVFLTVLSGLALYAAFAVWRPLLGAWTPAVAALLFGTLWVSVEYGPQIMPNLWVAFGAVAAAGFLLRAVRGERAGAPVLAGLAFSVAWPTLVRAPDGAWLALPLLVAVAVVRPWRRWRVAAAVVAGALAGLAEWVVEAYVRFGGVTERLADSSAIEGGMRWSWNLANALRSVDGPLLCRPCDTRYPAPVDAAWWPALAVLAVVGTVVAVRAGRAATAVLPVACAVSLSVPYLFLISYSAPRFLLPAYALLALPVAALLTSGAAWVRAGRTPVRLAAAVVAVALLAGHGWVQERILHRQIASAKRNTGEYRALAEAVRRAGVRPPCLLAGDTQPIAYQAGCASTVTGNPRSDASAASGPEVVRAAEHEAVAVLVPPGGPAPGYAPGWRRRALTGSPVVAGWSVYVPPGRR</sequence>
<organism evidence="2 3">
    <name type="scientific">Streptantibioticus cattleyicolor (strain ATCC 35852 / DSM 46488 / JCM 4925 / NBRC 14057 / NRRL 8057)</name>
    <name type="common">Streptomyces cattleya</name>
    <dbReference type="NCBI Taxonomy" id="1003195"/>
    <lineage>
        <taxon>Bacteria</taxon>
        <taxon>Bacillati</taxon>
        <taxon>Actinomycetota</taxon>
        <taxon>Actinomycetes</taxon>
        <taxon>Kitasatosporales</taxon>
        <taxon>Streptomycetaceae</taxon>
        <taxon>Streptantibioticus</taxon>
    </lineage>
</organism>
<dbReference type="AlphaFoldDB" id="F8JZJ1"/>
<keyword evidence="1" id="KW-0472">Membrane</keyword>
<feature type="transmembrane region" description="Helical" evidence="1">
    <location>
        <begin position="190"/>
        <end position="207"/>
    </location>
</feature>
<protein>
    <submittedName>
        <fullName evidence="2">Integral membrane protein</fullName>
    </submittedName>
</protein>
<feature type="transmembrane region" description="Helical" evidence="1">
    <location>
        <begin position="167"/>
        <end position="184"/>
    </location>
</feature>
<keyword evidence="3" id="KW-1185">Reference proteome</keyword>
<dbReference type="HOGENOM" id="CLU_025442_0_0_11"/>
<dbReference type="EMBL" id="CP003219">
    <property type="protein sequence ID" value="AEW97292.1"/>
    <property type="molecule type" value="Genomic_DNA"/>
</dbReference>
<feature type="transmembrane region" description="Helical" evidence="1">
    <location>
        <begin position="141"/>
        <end position="160"/>
    </location>
</feature>
<feature type="transmembrane region" description="Helical" evidence="1">
    <location>
        <begin position="212"/>
        <end position="229"/>
    </location>
</feature>
<accession>G8X0Q3</accession>
<evidence type="ECO:0000313" key="3">
    <source>
        <dbReference type="Proteomes" id="UP000007842"/>
    </source>
</evidence>
<gene>
    <name evidence="2" type="ordered locus">SCATT_49210</name>
</gene>